<evidence type="ECO:0000256" key="8">
    <source>
        <dbReference type="ARBA" id="ARBA00022833"/>
    </source>
</evidence>
<dbReference type="Proteomes" id="UP000183530">
    <property type="component" value="Chromosome"/>
</dbReference>
<keyword evidence="8" id="KW-0862">Zinc</keyword>
<accession>A0A1L2ZMM2</accession>
<dbReference type="Pfam" id="PF02805">
    <property type="entry name" value="Ada_Zn_binding"/>
    <property type="match status" value="1"/>
</dbReference>
<dbReference type="GO" id="GO:0043565">
    <property type="term" value="F:sequence-specific DNA binding"/>
    <property type="evidence" value="ECO:0007669"/>
    <property type="project" value="InterPro"/>
</dbReference>
<evidence type="ECO:0000256" key="12">
    <source>
        <dbReference type="ARBA" id="ARBA00023163"/>
    </source>
</evidence>
<evidence type="ECO:0000259" key="14">
    <source>
        <dbReference type="PROSITE" id="PS01124"/>
    </source>
</evidence>
<dbReference type="GO" id="GO:0006285">
    <property type="term" value="P:base-excision repair, AP site formation"/>
    <property type="evidence" value="ECO:0007669"/>
    <property type="project" value="TreeGrafter"/>
</dbReference>
<dbReference type="InterPro" id="IPR009057">
    <property type="entry name" value="Homeodomain-like_sf"/>
</dbReference>
<dbReference type="EMBL" id="CP018135">
    <property type="protein sequence ID" value="APF40272.1"/>
    <property type="molecule type" value="Genomic_DNA"/>
</dbReference>
<dbReference type="InterPro" id="IPR010316">
    <property type="entry name" value="AlkA_N"/>
</dbReference>
<dbReference type="GO" id="GO:0008725">
    <property type="term" value="F:DNA-3-methyladenine glycosylase activity"/>
    <property type="evidence" value="ECO:0007669"/>
    <property type="project" value="TreeGrafter"/>
</dbReference>
<dbReference type="Gene3D" id="3.30.310.20">
    <property type="entry name" value="DNA-3-methyladenine glycosylase AlkA, N-terminal domain"/>
    <property type="match status" value="1"/>
</dbReference>
<dbReference type="InterPro" id="IPR004026">
    <property type="entry name" value="Ada_DNA_repair_Zn-bd"/>
</dbReference>
<organism evidence="15 16">
    <name type="scientific">Neomicrococcus aestuarii</name>
    <dbReference type="NCBI Taxonomy" id="556325"/>
    <lineage>
        <taxon>Bacteria</taxon>
        <taxon>Bacillati</taxon>
        <taxon>Actinomycetota</taxon>
        <taxon>Actinomycetes</taxon>
        <taxon>Micrococcales</taxon>
        <taxon>Micrococcaceae</taxon>
        <taxon>Neomicrococcus</taxon>
    </lineage>
</organism>
<dbReference type="SUPFAM" id="SSF48150">
    <property type="entry name" value="DNA-glycosylase"/>
    <property type="match status" value="1"/>
</dbReference>
<dbReference type="SMART" id="SM01009">
    <property type="entry name" value="AlkA_N"/>
    <property type="match status" value="1"/>
</dbReference>
<dbReference type="SMART" id="SM00342">
    <property type="entry name" value="HTH_ARAC"/>
    <property type="match status" value="1"/>
</dbReference>
<evidence type="ECO:0000313" key="16">
    <source>
        <dbReference type="Proteomes" id="UP000183530"/>
    </source>
</evidence>
<dbReference type="PANTHER" id="PTHR43003:SF13">
    <property type="entry name" value="DNA-3-METHYLADENINE GLYCOSYLASE 2"/>
    <property type="match status" value="1"/>
</dbReference>
<keyword evidence="11" id="KW-0010">Activator</keyword>
<dbReference type="CDD" id="cd00056">
    <property type="entry name" value="ENDO3c"/>
    <property type="match status" value="1"/>
</dbReference>
<gene>
    <name evidence="15" type="ORF">BHE16_03710</name>
</gene>
<evidence type="ECO:0000256" key="7">
    <source>
        <dbReference type="ARBA" id="ARBA00022763"/>
    </source>
</evidence>
<dbReference type="GO" id="GO:0008168">
    <property type="term" value="F:methyltransferase activity"/>
    <property type="evidence" value="ECO:0007669"/>
    <property type="project" value="UniProtKB-KW"/>
</dbReference>
<keyword evidence="16" id="KW-1185">Reference proteome</keyword>
<evidence type="ECO:0000256" key="4">
    <source>
        <dbReference type="ARBA" id="ARBA00022603"/>
    </source>
</evidence>
<dbReference type="Pfam" id="PF12833">
    <property type="entry name" value="HTH_18"/>
    <property type="match status" value="1"/>
</dbReference>
<dbReference type="GO" id="GO:0005737">
    <property type="term" value="C:cytoplasm"/>
    <property type="evidence" value="ECO:0007669"/>
    <property type="project" value="TreeGrafter"/>
</dbReference>
<dbReference type="InterPro" id="IPR003265">
    <property type="entry name" value="HhH-GPD_domain"/>
</dbReference>
<dbReference type="GO" id="GO:0043916">
    <property type="term" value="F:DNA-7-methylguanine glycosylase activity"/>
    <property type="evidence" value="ECO:0007669"/>
    <property type="project" value="TreeGrafter"/>
</dbReference>
<dbReference type="Pfam" id="PF06029">
    <property type="entry name" value="AlkA_N"/>
    <property type="match status" value="1"/>
</dbReference>
<evidence type="ECO:0000256" key="11">
    <source>
        <dbReference type="ARBA" id="ARBA00023159"/>
    </source>
</evidence>
<dbReference type="AlphaFoldDB" id="A0A1L2ZMM2"/>
<dbReference type="SMART" id="SM00478">
    <property type="entry name" value="ENDO3c"/>
    <property type="match status" value="1"/>
</dbReference>
<dbReference type="RefSeq" id="WP_071893753.1">
    <property type="nucleotide sequence ID" value="NZ_CP018135.1"/>
</dbReference>
<dbReference type="Pfam" id="PF00730">
    <property type="entry name" value="HhH-GPD"/>
    <property type="match status" value="1"/>
</dbReference>
<evidence type="ECO:0000256" key="9">
    <source>
        <dbReference type="ARBA" id="ARBA00023015"/>
    </source>
</evidence>
<keyword evidence="13" id="KW-0234">DNA repair</keyword>
<evidence type="ECO:0000256" key="6">
    <source>
        <dbReference type="ARBA" id="ARBA00022723"/>
    </source>
</evidence>
<protein>
    <recommendedName>
        <fullName evidence="3">DNA-3-methyladenine glycosylase II</fullName>
        <ecNumber evidence="3">3.2.2.21</ecNumber>
    </recommendedName>
</protein>
<feature type="domain" description="HTH araC/xylS-type" evidence="14">
    <location>
        <begin position="90"/>
        <end position="188"/>
    </location>
</feature>
<keyword evidence="4" id="KW-0489">Methyltransferase</keyword>
<dbReference type="SUPFAM" id="SSF55945">
    <property type="entry name" value="TATA-box binding protein-like"/>
    <property type="match status" value="1"/>
</dbReference>
<dbReference type="InterPro" id="IPR023170">
    <property type="entry name" value="HhH_base_excis_C"/>
</dbReference>
<evidence type="ECO:0000256" key="13">
    <source>
        <dbReference type="ARBA" id="ARBA00023204"/>
    </source>
</evidence>
<name>A0A1L2ZMM2_9MICC</name>
<dbReference type="EC" id="3.2.2.21" evidence="3"/>
<keyword evidence="9" id="KW-0805">Transcription regulation</keyword>
<keyword evidence="10" id="KW-0238">DNA-binding</keyword>
<keyword evidence="12" id="KW-0804">Transcription</keyword>
<dbReference type="FunFam" id="3.40.10.10:FF:000001">
    <property type="entry name" value="DNA-3-methyladenine glycosylase 2"/>
    <property type="match status" value="1"/>
</dbReference>
<dbReference type="Gene3D" id="3.40.10.10">
    <property type="entry name" value="DNA Methylphosphotriester Repair Domain"/>
    <property type="match status" value="1"/>
</dbReference>
<keyword evidence="6" id="KW-0479">Metal-binding</keyword>
<dbReference type="Gene3D" id="1.10.340.30">
    <property type="entry name" value="Hypothetical protein, domain 2"/>
    <property type="match status" value="1"/>
</dbReference>
<evidence type="ECO:0000256" key="2">
    <source>
        <dbReference type="ARBA" id="ARBA00001947"/>
    </source>
</evidence>
<proteinExistence type="predicted"/>
<dbReference type="PROSITE" id="PS01124">
    <property type="entry name" value="HTH_ARAC_FAMILY_2"/>
    <property type="match status" value="1"/>
</dbReference>
<dbReference type="KEGG" id="nae:BHE16_03710"/>
<dbReference type="SUPFAM" id="SSF46689">
    <property type="entry name" value="Homeodomain-like"/>
    <property type="match status" value="2"/>
</dbReference>
<comment type="catalytic activity">
    <reaction evidence="1">
        <text>Hydrolysis of alkylated DNA, releasing 3-methyladenine, 3-methylguanine, 7-methylguanine and 7-methyladenine.</text>
        <dbReference type="EC" id="3.2.2.21"/>
    </reaction>
</comment>
<evidence type="ECO:0000256" key="3">
    <source>
        <dbReference type="ARBA" id="ARBA00012000"/>
    </source>
</evidence>
<keyword evidence="7" id="KW-0227">DNA damage</keyword>
<dbReference type="GO" id="GO:0008270">
    <property type="term" value="F:zinc ion binding"/>
    <property type="evidence" value="ECO:0007669"/>
    <property type="project" value="InterPro"/>
</dbReference>
<dbReference type="STRING" id="556325.BHE16_03710"/>
<dbReference type="SUPFAM" id="SSF57884">
    <property type="entry name" value="Ada DNA repair protein, N-terminal domain (N-Ada 10)"/>
    <property type="match status" value="1"/>
</dbReference>
<dbReference type="InterPro" id="IPR018060">
    <property type="entry name" value="HTH_AraC"/>
</dbReference>
<dbReference type="InterPro" id="IPR037046">
    <property type="entry name" value="AlkA_N_sf"/>
</dbReference>
<evidence type="ECO:0000256" key="1">
    <source>
        <dbReference type="ARBA" id="ARBA00000086"/>
    </source>
</evidence>
<evidence type="ECO:0000313" key="15">
    <source>
        <dbReference type="EMBL" id="APF40272.1"/>
    </source>
</evidence>
<dbReference type="Gene3D" id="1.10.1670.10">
    <property type="entry name" value="Helix-hairpin-Helix base-excision DNA repair enzymes (C-terminal)"/>
    <property type="match status" value="1"/>
</dbReference>
<dbReference type="GO" id="GO:0032131">
    <property type="term" value="F:alkylated DNA binding"/>
    <property type="evidence" value="ECO:0007669"/>
    <property type="project" value="TreeGrafter"/>
</dbReference>
<dbReference type="InterPro" id="IPR011257">
    <property type="entry name" value="DNA_glycosylase"/>
</dbReference>
<evidence type="ECO:0000256" key="5">
    <source>
        <dbReference type="ARBA" id="ARBA00022679"/>
    </source>
</evidence>
<dbReference type="InterPro" id="IPR035451">
    <property type="entry name" value="Ada-like_dom_sf"/>
</dbReference>
<keyword evidence="5" id="KW-0808">Transferase</keyword>
<dbReference type="PANTHER" id="PTHR43003">
    <property type="entry name" value="DNA-3-METHYLADENINE GLYCOSYLASE"/>
    <property type="match status" value="1"/>
</dbReference>
<comment type="cofactor">
    <cofactor evidence="2">
        <name>Zn(2+)</name>
        <dbReference type="ChEBI" id="CHEBI:29105"/>
    </cofactor>
</comment>
<dbReference type="GO" id="GO:0006307">
    <property type="term" value="P:DNA alkylation repair"/>
    <property type="evidence" value="ECO:0007669"/>
    <property type="project" value="TreeGrafter"/>
</dbReference>
<dbReference type="GO" id="GO:0003700">
    <property type="term" value="F:DNA-binding transcription factor activity"/>
    <property type="evidence" value="ECO:0007669"/>
    <property type="project" value="InterPro"/>
</dbReference>
<dbReference type="InterPro" id="IPR051912">
    <property type="entry name" value="Alkylbase_DNA_Glycosylase/TA"/>
</dbReference>
<dbReference type="GO" id="GO:0032993">
    <property type="term" value="C:protein-DNA complex"/>
    <property type="evidence" value="ECO:0007669"/>
    <property type="project" value="TreeGrafter"/>
</dbReference>
<sequence length="508" mass="56054">MIDQELDPEVCFAAVDSRDSRFDGRFYLGVRTTGIYCRPSCPARTPLPHNCHYFRTAAGAVAAGFRACKRCRPDALPGSREWDSGSDLVSCAIRAIRAGFVDTQGISGLAEKMGVSERHLHRLFIEKVGATPSQLNQTRRSQIARLLIEQTHLSMTEIAYAAGFGSIRQFNDTMALEYGTTPSQLRRASSAQEATVQKGTAELRNASSESLQLSLRLKFRPPYDIDAMFGFFERHTVRGREIFSPASNDGTPATFTRVLDLENGIGKVSLPANVSGDSVHVQLEVPDLSGLPPILQNLRRWLDLDADPTIIGTALRSSEILHPLVSARPGIRIPGSLNPYETSIFTVLGQQVSLAAARTFQTRFIENFGQSSRDGWYAFPALSDLQAIPPLEFQAAIGLTRARSETLSTLIRALVKDVSFDTSEDPASVRQHLHAIRGIGPWTVEYIAMRCLADPDAFPASDLVIQRALGAPSSRIVGTMAEAWKPWRGYAAMHFWEFELQRKKSTEQ</sequence>
<dbReference type="GO" id="GO:0032259">
    <property type="term" value="P:methylation"/>
    <property type="evidence" value="ECO:0007669"/>
    <property type="project" value="UniProtKB-KW"/>
</dbReference>
<reference evidence="15 16" key="1">
    <citation type="submission" date="2016-11" db="EMBL/GenBank/DDBJ databases">
        <title>Genome sequencing of Zhihengliuella aestuarii B18 antagonistic to Plasmodiophora brassicae.</title>
        <authorList>
            <person name="Luo Y."/>
        </authorList>
    </citation>
    <scope>NUCLEOTIDE SEQUENCE [LARGE SCALE GENOMIC DNA]</scope>
    <source>
        <strain evidence="15 16">B18</strain>
    </source>
</reference>
<dbReference type="Gene3D" id="1.10.10.60">
    <property type="entry name" value="Homeodomain-like"/>
    <property type="match status" value="1"/>
</dbReference>
<evidence type="ECO:0000256" key="10">
    <source>
        <dbReference type="ARBA" id="ARBA00023125"/>
    </source>
</evidence>